<proteinExistence type="predicted"/>
<sequence length="104" mass="11981">MPPVPQTLESAPRLKIPSLMLSCWPWKQKPASKLPLTSQEPLPPLATLETLPSHHHRRQSEPGPLQYYYSKWDSATDYSQFLNSWECKSDSQREALSDCDSHEF</sequence>
<dbReference type="EMBL" id="JBHFEH010000003">
    <property type="protein sequence ID" value="KAL2058219.1"/>
    <property type="molecule type" value="Genomic_DNA"/>
</dbReference>
<name>A0ABR4BN83_9LECA</name>
<gene>
    <name evidence="2" type="ORF">ABVK25_001837</name>
</gene>
<evidence type="ECO:0000256" key="1">
    <source>
        <dbReference type="SAM" id="MobiDB-lite"/>
    </source>
</evidence>
<feature type="region of interest" description="Disordered" evidence="1">
    <location>
        <begin position="31"/>
        <end position="64"/>
    </location>
</feature>
<evidence type="ECO:0000313" key="3">
    <source>
        <dbReference type="Proteomes" id="UP001590951"/>
    </source>
</evidence>
<reference evidence="2 3" key="1">
    <citation type="submission" date="2024-09" db="EMBL/GenBank/DDBJ databases">
        <title>Rethinking Asexuality: The Enigmatic Case of Functional Sexual Genes in Lepraria (Stereocaulaceae).</title>
        <authorList>
            <person name="Doellman M."/>
            <person name="Sun Y."/>
            <person name="Barcenas-Pena A."/>
            <person name="Lumbsch H.T."/>
            <person name="Grewe F."/>
        </authorList>
    </citation>
    <scope>NUCLEOTIDE SEQUENCE [LARGE SCALE GENOMIC DNA]</scope>
    <source>
        <strain evidence="2 3">Grewe 0041</strain>
    </source>
</reference>
<accession>A0ABR4BN83</accession>
<protein>
    <submittedName>
        <fullName evidence="2">Uncharacterized protein</fullName>
    </submittedName>
</protein>
<keyword evidence="3" id="KW-1185">Reference proteome</keyword>
<comment type="caution">
    <text evidence="2">The sequence shown here is derived from an EMBL/GenBank/DDBJ whole genome shotgun (WGS) entry which is preliminary data.</text>
</comment>
<evidence type="ECO:0000313" key="2">
    <source>
        <dbReference type="EMBL" id="KAL2058219.1"/>
    </source>
</evidence>
<organism evidence="2 3">
    <name type="scientific">Lepraria finkii</name>
    <dbReference type="NCBI Taxonomy" id="1340010"/>
    <lineage>
        <taxon>Eukaryota</taxon>
        <taxon>Fungi</taxon>
        <taxon>Dikarya</taxon>
        <taxon>Ascomycota</taxon>
        <taxon>Pezizomycotina</taxon>
        <taxon>Lecanoromycetes</taxon>
        <taxon>OSLEUM clade</taxon>
        <taxon>Lecanoromycetidae</taxon>
        <taxon>Lecanorales</taxon>
        <taxon>Lecanorineae</taxon>
        <taxon>Stereocaulaceae</taxon>
        <taxon>Lepraria</taxon>
    </lineage>
</organism>
<dbReference type="Proteomes" id="UP001590951">
    <property type="component" value="Unassembled WGS sequence"/>
</dbReference>